<gene>
    <name evidence="3" type="primary">LOC106804798</name>
</gene>
<dbReference type="Proteomes" id="UP000695022">
    <property type="component" value="Unplaced"/>
</dbReference>
<evidence type="ECO:0000256" key="1">
    <source>
        <dbReference type="SAM" id="SignalP"/>
    </source>
</evidence>
<feature type="signal peptide" evidence="1">
    <location>
        <begin position="1"/>
        <end position="19"/>
    </location>
</feature>
<protein>
    <submittedName>
        <fullName evidence="3">UPF0764 protein C16orf89-like</fullName>
    </submittedName>
</protein>
<evidence type="ECO:0000313" key="3">
    <source>
        <dbReference type="RefSeq" id="XP_014661631.1"/>
    </source>
</evidence>
<sequence>MRGPAWFLVALAVLWVATASLIDNQIPDGAYERDAWSDLDRSIDALHRALRFMQGNLQDLNLDAIIGTRIVSGQLRVLLGHHMKGVIQTDPMIADVLSQIASLQLLAQNISDEGELVVKKTEPKYFYKIGPILADGFWELDYPSRQVAISMIGLPTVDDEAISETESDDCLAELFNTGYIEKSAVVKRVKCLQ</sequence>
<dbReference type="GeneID" id="106804798"/>
<evidence type="ECO:0000313" key="2">
    <source>
        <dbReference type="Proteomes" id="UP000695022"/>
    </source>
</evidence>
<dbReference type="InterPro" id="IPR031751">
    <property type="entry name" value="DUF4735"/>
</dbReference>
<proteinExistence type="predicted"/>
<organism evidence="2 3">
    <name type="scientific">Priapulus caudatus</name>
    <name type="common">Priapulid worm</name>
    <dbReference type="NCBI Taxonomy" id="37621"/>
    <lineage>
        <taxon>Eukaryota</taxon>
        <taxon>Metazoa</taxon>
        <taxon>Ecdysozoa</taxon>
        <taxon>Scalidophora</taxon>
        <taxon>Priapulida</taxon>
        <taxon>Priapulimorpha</taxon>
        <taxon>Priapulimorphida</taxon>
        <taxon>Priapulidae</taxon>
        <taxon>Priapulus</taxon>
    </lineage>
</organism>
<dbReference type="PANTHER" id="PTHR33539:SF1">
    <property type="entry name" value="UPF0764 PROTEIN C16ORF89"/>
    <property type="match status" value="1"/>
</dbReference>
<keyword evidence="2" id="KW-1185">Reference proteome</keyword>
<dbReference type="RefSeq" id="XP_014661631.1">
    <property type="nucleotide sequence ID" value="XM_014806145.1"/>
</dbReference>
<dbReference type="Pfam" id="PF15882">
    <property type="entry name" value="DUF4735"/>
    <property type="match status" value="1"/>
</dbReference>
<name>A0ABM1DNW0_PRICU</name>
<reference evidence="3" key="1">
    <citation type="submission" date="2025-08" db="UniProtKB">
        <authorList>
            <consortium name="RefSeq"/>
        </authorList>
    </citation>
    <scope>IDENTIFICATION</scope>
</reference>
<dbReference type="PANTHER" id="PTHR33539">
    <property type="entry name" value="UPF0764 PROTEIN C16ORF89"/>
    <property type="match status" value="1"/>
</dbReference>
<accession>A0ABM1DNW0</accession>
<feature type="chain" id="PRO_5045945433" evidence="1">
    <location>
        <begin position="20"/>
        <end position="193"/>
    </location>
</feature>
<keyword evidence="1" id="KW-0732">Signal</keyword>